<dbReference type="InterPro" id="IPR029058">
    <property type="entry name" value="AB_hydrolase_fold"/>
</dbReference>
<dbReference type="Gene3D" id="3.40.50.1820">
    <property type="entry name" value="alpha/beta hydrolase"/>
    <property type="match status" value="1"/>
</dbReference>
<feature type="signal peptide" evidence="4">
    <location>
        <begin position="1"/>
        <end position="18"/>
    </location>
</feature>
<feature type="domain" description="Fungal lipase-type" evidence="5">
    <location>
        <begin position="108"/>
        <end position="238"/>
    </location>
</feature>
<dbReference type="Pfam" id="PF01764">
    <property type="entry name" value="Lipase_3"/>
    <property type="match status" value="1"/>
</dbReference>
<reference evidence="6 7" key="1">
    <citation type="submission" date="2018-06" db="EMBL/GenBank/DDBJ databases">
        <title>Complete Genomes of Monosporascus.</title>
        <authorList>
            <person name="Robinson A.J."/>
            <person name="Natvig D.O."/>
        </authorList>
    </citation>
    <scope>NUCLEOTIDE SEQUENCE [LARGE SCALE GENOMIC DNA]</scope>
    <source>
        <strain evidence="6 7">CBS 110550</strain>
    </source>
</reference>
<comment type="caution">
    <text evidence="6">The sequence shown here is derived from an EMBL/GenBank/DDBJ whole genome shotgun (WGS) entry which is preliminary data.</text>
</comment>
<dbReference type="CDD" id="cd00519">
    <property type="entry name" value="Lipase_3"/>
    <property type="match status" value="1"/>
</dbReference>
<dbReference type="InterPro" id="IPR002921">
    <property type="entry name" value="Fungal_lipase-type"/>
</dbReference>
<evidence type="ECO:0000313" key="7">
    <source>
        <dbReference type="Proteomes" id="UP000293360"/>
    </source>
</evidence>
<dbReference type="STRING" id="155417.A0A4Q4T0U8"/>
<evidence type="ECO:0000256" key="4">
    <source>
        <dbReference type="SAM" id="SignalP"/>
    </source>
</evidence>
<comment type="catalytic activity">
    <reaction evidence="3">
        <text>a monoacylglycerol + H2O = glycerol + a fatty acid + H(+)</text>
        <dbReference type="Rhea" id="RHEA:15245"/>
        <dbReference type="ChEBI" id="CHEBI:15377"/>
        <dbReference type="ChEBI" id="CHEBI:15378"/>
        <dbReference type="ChEBI" id="CHEBI:17408"/>
        <dbReference type="ChEBI" id="CHEBI:17754"/>
        <dbReference type="ChEBI" id="CHEBI:28868"/>
    </reaction>
</comment>
<feature type="chain" id="PRO_5020293707" description="Fungal lipase-type domain-containing protein" evidence="4">
    <location>
        <begin position="19"/>
        <end position="348"/>
    </location>
</feature>
<accession>A0A4Q4T0U8</accession>
<protein>
    <recommendedName>
        <fullName evidence="5">Fungal lipase-type domain-containing protein</fullName>
    </recommendedName>
</protein>
<dbReference type="OrthoDB" id="426718at2759"/>
<dbReference type="EMBL" id="QJNU01000589">
    <property type="protein sequence ID" value="RYO93348.1"/>
    <property type="molecule type" value="Genomic_DNA"/>
</dbReference>
<dbReference type="Proteomes" id="UP000293360">
    <property type="component" value="Unassembled WGS sequence"/>
</dbReference>
<dbReference type="SUPFAM" id="SSF53474">
    <property type="entry name" value="alpha/beta-Hydrolases"/>
    <property type="match status" value="1"/>
</dbReference>
<comment type="similarity">
    <text evidence="1">Belongs to the AB hydrolase superfamily. Lipase family. Class 3 subfamily.</text>
</comment>
<gene>
    <name evidence="6" type="ORF">DL764_007998</name>
</gene>
<evidence type="ECO:0000313" key="6">
    <source>
        <dbReference type="EMBL" id="RYO93348.1"/>
    </source>
</evidence>
<evidence type="ECO:0000256" key="1">
    <source>
        <dbReference type="ARBA" id="ARBA00043996"/>
    </source>
</evidence>
<comment type="catalytic activity">
    <reaction evidence="2">
        <text>a diacylglycerol + H2O = a monoacylglycerol + a fatty acid + H(+)</text>
        <dbReference type="Rhea" id="RHEA:32731"/>
        <dbReference type="ChEBI" id="CHEBI:15377"/>
        <dbReference type="ChEBI" id="CHEBI:15378"/>
        <dbReference type="ChEBI" id="CHEBI:17408"/>
        <dbReference type="ChEBI" id="CHEBI:18035"/>
        <dbReference type="ChEBI" id="CHEBI:28868"/>
    </reaction>
</comment>
<dbReference type="GO" id="GO:0006629">
    <property type="term" value="P:lipid metabolic process"/>
    <property type="evidence" value="ECO:0007669"/>
    <property type="project" value="InterPro"/>
</dbReference>
<dbReference type="PANTHER" id="PTHR45856:SF11">
    <property type="entry name" value="FUNGAL LIPASE-LIKE DOMAIN-CONTAINING PROTEIN"/>
    <property type="match status" value="1"/>
</dbReference>
<name>A0A4Q4T0U8_9PEZI</name>
<evidence type="ECO:0000259" key="5">
    <source>
        <dbReference type="Pfam" id="PF01764"/>
    </source>
</evidence>
<keyword evidence="4" id="KW-0732">Signal</keyword>
<dbReference type="AlphaFoldDB" id="A0A4Q4T0U8"/>
<evidence type="ECO:0000256" key="2">
    <source>
        <dbReference type="ARBA" id="ARBA00047591"/>
    </source>
</evidence>
<organism evidence="6 7">
    <name type="scientific">Monosporascus ibericus</name>
    <dbReference type="NCBI Taxonomy" id="155417"/>
    <lineage>
        <taxon>Eukaryota</taxon>
        <taxon>Fungi</taxon>
        <taxon>Dikarya</taxon>
        <taxon>Ascomycota</taxon>
        <taxon>Pezizomycotina</taxon>
        <taxon>Sordariomycetes</taxon>
        <taxon>Xylariomycetidae</taxon>
        <taxon>Xylariales</taxon>
        <taxon>Xylariales incertae sedis</taxon>
        <taxon>Monosporascus</taxon>
    </lineage>
</organism>
<proteinExistence type="inferred from homology"/>
<dbReference type="InterPro" id="IPR051218">
    <property type="entry name" value="Sec_MonoDiacylglyc_Lipase"/>
</dbReference>
<sequence length="348" mass="37717">MKPFSWVFISSLAAVAVAGPIPEALPYNVNNRAITLTDSEVKVFDFYAQYAAAGYCNSEVPVGSTVACSNDACTGVTKARATVLATFGGILTDIQGFISVDHTNELIVASFKGSTSIRNWIADLVFVQVPCDLVKNCALHAGFATAWREIDDKVLAGIKSATAANPSYKIIFTGHSLGGAVATIGASYIRDKGYDIDIYSYGSPRPGNKAFVKHVTEQAGLEYRITHLSDPVPRLPPILLNYRHTSPEYWFHTGDTDTTEYTATDAKVCEGHASVGCNAGTFGLDVGSHSYYFQDISACNEGGIEWRRDVTYEMGTTEPEELTDEELEAKLNELVAQDIEYAATLEED</sequence>
<evidence type="ECO:0000256" key="3">
    <source>
        <dbReference type="ARBA" id="ARBA00048461"/>
    </source>
</evidence>
<keyword evidence="7" id="KW-1185">Reference proteome</keyword>
<dbReference type="PANTHER" id="PTHR45856">
    <property type="entry name" value="ALPHA/BETA-HYDROLASES SUPERFAMILY PROTEIN"/>
    <property type="match status" value="1"/>
</dbReference>